<name>A0A935PUY9_9PROT</name>
<evidence type="ECO:0000313" key="1">
    <source>
        <dbReference type="EMBL" id="MBK7673810.1"/>
    </source>
</evidence>
<comment type="caution">
    <text evidence="1">The sequence shown here is derived from an EMBL/GenBank/DDBJ whole genome shotgun (WGS) entry which is preliminary data.</text>
</comment>
<dbReference type="AlphaFoldDB" id="A0A935PUY9"/>
<sequence>MDALFRAIGFVVVQWGQAEQSLDLLVAALFQECGGKRLAKKNRMPVMLAPKLEFVRKCVSQLPKLAPFNEEGLALVGAFDRLSQKRHDLIHGAVASLSPVGDAFSFVKLDVKDNFHHAREVRLQASEFPALTKDLVRLGADATALARKVWDQCVKPT</sequence>
<protein>
    <submittedName>
        <fullName evidence="1">Uncharacterized protein</fullName>
    </submittedName>
</protein>
<gene>
    <name evidence="1" type="ORF">IPJ27_03060</name>
</gene>
<reference evidence="1 2" key="1">
    <citation type="submission" date="2020-10" db="EMBL/GenBank/DDBJ databases">
        <title>Connecting structure to function with the recovery of over 1000 high-quality activated sludge metagenome-assembled genomes encoding full-length rRNA genes using long-read sequencing.</title>
        <authorList>
            <person name="Singleton C.M."/>
            <person name="Petriglieri F."/>
            <person name="Kristensen J.M."/>
            <person name="Kirkegaard R.H."/>
            <person name="Michaelsen T.Y."/>
            <person name="Andersen M.H."/>
            <person name="Karst S.M."/>
            <person name="Dueholm M.S."/>
            <person name="Nielsen P.H."/>
            <person name="Albertsen M."/>
        </authorList>
    </citation>
    <scope>NUCLEOTIDE SEQUENCE [LARGE SCALE GENOMIC DNA]</scope>
    <source>
        <strain evidence="1">EsbW_18-Q3-R4-48_BATAC.285</strain>
    </source>
</reference>
<dbReference type="Proteomes" id="UP000697998">
    <property type="component" value="Unassembled WGS sequence"/>
</dbReference>
<evidence type="ECO:0000313" key="2">
    <source>
        <dbReference type="Proteomes" id="UP000697998"/>
    </source>
</evidence>
<accession>A0A935PUY9</accession>
<dbReference type="EMBL" id="JADJMH010000001">
    <property type="protein sequence ID" value="MBK7673810.1"/>
    <property type="molecule type" value="Genomic_DNA"/>
</dbReference>
<organism evidence="1 2">
    <name type="scientific">Candidatus Accumulibacter proximus</name>
    <dbReference type="NCBI Taxonomy" id="2954385"/>
    <lineage>
        <taxon>Bacteria</taxon>
        <taxon>Pseudomonadati</taxon>
        <taxon>Pseudomonadota</taxon>
        <taxon>Betaproteobacteria</taxon>
        <taxon>Candidatus Accumulibacter</taxon>
    </lineage>
</organism>
<proteinExistence type="predicted"/>